<name>A0A1G9B4M8_ENTCA</name>
<gene>
    <name evidence="4" type="ORF">DW084_12980</name>
    <name evidence="3" type="ORF">GFU50_06075</name>
    <name evidence="1" type="ORF">P7I32_11620</name>
    <name evidence="2" type="ORF">P7I34_02025</name>
</gene>
<dbReference type="EMBL" id="JARQDZ010000001">
    <property type="protein sequence ID" value="MDT2981422.1"/>
    <property type="molecule type" value="Genomic_DNA"/>
</dbReference>
<dbReference type="EMBL" id="JARQDV010000006">
    <property type="protein sequence ID" value="MDT2965263.1"/>
    <property type="molecule type" value="Genomic_DNA"/>
</dbReference>
<organism evidence="4 5">
    <name type="scientific">Enterococcus casseliflavus</name>
    <name type="common">Enterococcus flavescens</name>
    <dbReference type="NCBI Taxonomy" id="37734"/>
    <lineage>
        <taxon>Bacteria</taxon>
        <taxon>Bacillati</taxon>
        <taxon>Bacillota</taxon>
        <taxon>Bacilli</taxon>
        <taxon>Lactobacillales</taxon>
        <taxon>Enterococcaceae</taxon>
        <taxon>Enterococcus</taxon>
    </lineage>
</organism>
<evidence type="ECO:0000313" key="5">
    <source>
        <dbReference type="Proteomes" id="UP000286288"/>
    </source>
</evidence>
<dbReference type="Proteomes" id="UP001268896">
    <property type="component" value="Unassembled WGS sequence"/>
</dbReference>
<dbReference type="AlphaFoldDB" id="A0A1G9B4M8"/>
<dbReference type="GeneID" id="15141774"/>
<evidence type="ECO:0000313" key="1">
    <source>
        <dbReference type="EMBL" id="MDT2965263.1"/>
    </source>
</evidence>
<reference evidence="1 7" key="3">
    <citation type="submission" date="2023-03" db="EMBL/GenBank/DDBJ databases">
        <authorList>
            <person name="Shen W."/>
            <person name="Cai J."/>
        </authorList>
    </citation>
    <scope>NUCLEOTIDE SEQUENCE</scope>
    <source>
        <strain evidence="2 7">B516</strain>
        <strain evidence="1">K72-2</strain>
    </source>
</reference>
<evidence type="ECO:0000313" key="3">
    <source>
        <dbReference type="EMBL" id="QGN29088.1"/>
    </source>
</evidence>
<dbReference type="Proteomes" id="UP000422837">
    <property type="component" value="Chromosome"/>
</dbReference>
<dbReference type="Proteomes" id="UP001253851">
    <property type="component" value="Unassembled WGS sequence"/>
</dbReference>
<reference evidence="4 5" key="1">
    <citation type="submission" date="2018-08" db="EMBL/GenBank/DDBJ databases">
        <title>A genome reference for cultivated species of the human gut microbiota.</title>
        <authorList>
            <person name="Zou Y."/>
            <person name="Xue W."/>
            <person name="Luo G."/>
        </authorList>
    </citation>
    <scope>NUCLEOTIDE SEQUENCE [LARGE SCALE GENOMIC DNA]</scope>
    <source>
        <strain evidence="4 5">AF48-16</strain>
    </source>
</reference>
<dbReference type="EMBL" id="CP046123">
    <property type="protein sequence ID" value="QGN29088.1"/>
    <property type="molecule type" value="Genomic_DNA"/>
</dbReference>
<protein>
    <submittedName>
        <fullName evidence="4">Uncharacterized protein</fullName>
    </submittedName>
</protein>
<dbReference type="Pfam" id="PF22652">
    <property type="entry name" value="DUF7006"/>
    <property type="match status" value="1"/>
</dbReference>
<accession>A0A1G9B4M8</accession>
<evidence type="ECO:0000313" key="2">
    <source>
        <dbReference type="EMBL" id="MDT2981422.1"/>
    </source>
</evidence>
<proteinExistence type="predicted"/>
<dbReference type="RefSeq" id="WP_015509452.1">
    <property type="nucleotide sequence ID" value="NZ_CABGIF010000004.1"/>
</dbReference>
<sequence>MISSIIYTDTKAYLDKVVDQALLDLLKSDYPKVYDHVQQLIANFEETIQQIDHSNFWQLMPEILGYDSRFVLLNSLQLSEDKFLTEIEVIQMIERDYPNLNKEFCGYSLKEKEHESLIFNIQ</sequence>
<dbReference type="Proteomes" id="UP000286288">
    <property type="component" value="Unassembled WGS sequence"/>
</dbReference>
<dbReference type="InterPro" id="IPR054275">
    <property type="entry name" value="DUF7006"/>
</dbReference>
<evidence type="ECO:0000313" key="4">
    <source>
        <dbReference type="EMBL" id="RHK05499.1"/>
    </source>
</evidence>
<reference evidence="3 6" key="2">
    <citation type="submission" date="2019-11" db="EMBL/GenBank/DDBJ databases">
        <title>Detection and genome characteristic of a blood enterococcus casselifavus isolate from Zhengzhou,china.</title>
        <authorList>
            <person name="Wen P."/>
        </authorList>
    </citation>
    <scope>NUCLEOTIDE SEQUENCE [LARGE SCALE GENOMIC DNA]</scope>
    <source>
        <strain evidence="3 6">EC291</strain>
    </source>
</reference>
<evidence type="ECO:0000313" key="6">
    <source>
        <dbReference type="Proteomes" id="UP000422837"/>
    </source>
</evidence>
<evidence type="ECO:0000313" key="7">
    <source>
        <dbReference type="Proteomes" id="UP001253851"/>
    </source>
</evidence>
<dbReference type="OrthoDB" id="2186298at2"/>
<dbReference type="EMBL" id="QRMZ01000018">
    <property type="protein sequence ID" value="RHK05499.1"/>
    <property type="molecule type" value="Genomic_DNA"/>
</dbReference>